<dbReference type="PANTHER" id="PTHR31793">
    <property type="entry name" value="4-HYDROXYBENZOYL-COA THIOESTERASE FAMILY MEMBER"/>
    <property type="match status" value="1"/>
</dbReference>
<comment type="similarity">
    <text evidence="1">Belongs to the 4-hydroxybenzoyl-CoA thioesterase family.</text>
</comment>
<accession>A0YH40</accession>
<reference evidence="3 4" key="1">
    <citation type="journal article" date="2010" name="J. Bacteriol.">
        <title>Genome sequence of the oligotrophic marine Gammaproteobacterium HTCC2143, isolated from the Oregon Coast.</title>
        <authorList>
            <person name="Oh H.M."/>
            <person name="Kang I."/>
            <person name="Ferriera S."/>
            <person name="Giovannoni S.J."/>
            <person name="Cho J.C."/>
        </authorList>
    </citation>
    <scope>NUCLEOTIDE SEQUENCE [LARGE SCALE GENOMIC DNA]</scope>
    <source>
        <strain evidence="3 4">HTCC2143</strain>
    </source>
</reference>
<evidence type="ECO:0000256" key="2">
    <source>
        <dbReference type="ARBA" id="ARBA00022801"/>
    </source>
</evidence>
<dbReference type="GO" id="GO:0047617">
    <property type="term" value="F:fatty acyl-CoA hydrolase activity"/>
    <property type="evidence" value="ECO:0007669"/>
    <property type="project" value="TreeGrafter"/>
</dbReference>
<proteinExistence type="inferred from homology"/>
<dbReference type="Proteomes" id="UP000004931">
    <property type="component" value="Unassembled WGS sequence"/>
</dbReference>
<protein>
    <submittedName>
        <fullName evidence="3">Thioesterase superfamily protein</fullName>
    </submittedName>
</protein>
<dbReference type="AlphaFoldDB" id="A0YH40"/>
<dbReference type="STRING" id="247633.GP2143_11969"/>
<dbReference type="OrthoDB" id="9799036at2"/>
<comment type="caution">
    <text evidence="3">The sequence shown here is derived from an EMBL/GenBank/DDBJ whole genome shotgun (WGS) entry which is preliminary data.</text>
</comment>
<dbReference type="SUPFAM" id="SSF54637">
    <property type="entry name" value="Thioesterase/thiol ester dehydrase-isomerase"/>
    <property type="match status" value="1"/>
</dbReference>
<evidence type="ECO:0000313" key="3">
    <source>
        <dbReference type="EMBL" id="EAW29808.1"/>
    </source>
</evidence>
<dbReference type="EMBL" id="AAVT01000014">
    <property type="protein sequence ID" value="EAW29808.1"/>
    <property type="molecule type" value="Genomic_DNA"/>
</dbReference>
<dbReference type="Gene3D" id="3.10.129.10">
    <property type="entry name" value="Hotdog Thioesterase"/>
    <property type="match status" value="1"/>
</dbReference>
<dbReference type="Pfam" id="PF13279">
    <property type="entry name" value="4HBT_2"/>
    <property type="match status" value="1"/>
</dbReference>
<organism evidence="3 4">
    <name type="scientific">marine gamma proteobacterium HTCC2143</name>
    <dbReference type="NCBI Taxonomy" id="247633"/>
    <lineage>
        <taxon>Bacteria</taxon>
        <taxon>Pseudomonadati</taxon>
        <taxon>Pseudomonadota</taxon>
        <taxon>Gammaproteobacteria</taxon>
        <taxon>Cellvibrionales</taxon>
        <taxon>Spongiibacteraceae</taxon>
        <taxon>BD1-7 clade</taxon>
    </lineage>
</organism>
<dbReference type="PANTHER" id="PTHR31793:SF27">
    <property type="entry name" value="NOVEL THIOESTERASE SUPERFAMILY DOMAIN AND SAPOSIN A-TYPE DOMAIN CONTAINING PROTEIN (0610012H03RIK)"/>
    <property type="match status" value="1"/>
</dbReference>
<dbReference type="CDD" id="cd00586">
    <property type="entry name" value="4HBT"/>
    <property type="match status" value="1"/>
</dbReference>
<gene>
    <name evidence="3" type="ORF">GP2143_11969</name>
</gene>
<sequence length="148" mass="16704">MAQKINVSRADYKVFYPITTRWMDNDAYGHVNNVTYYSYFDTAANSFLVKHCGLDYHNGKVVGLVVSSGCEYLAPIEFPDKIDVGVRIDRLGNSSVQYGIGIFKEGEDQACAFGHFIHVFVDNISRKPVTIPEEMRKNMKKIEVALPS</sequence>
<dbReference type="eggNOG" id="COG0824">
    <property type="taxonomic scope" value="Bacteria"/>
</dbReference>
<dbReference type="InterPro" id="IPR029069">
    <property type="entry name" value="HotDog_dom_sf"/>
</dbReference>
<keyword evidence="4" id="KW-1185">Reference proteome</keyword>
<keyword evidence="2" id="KW-0378">Hydrolase</keyword>
<evidence type="ECO:0000313" key="4">
    <source>
        <dbReference type="Proteomes" id="UP000004931"/>
    </source>
</evidence>
<evidence type="ECO:0000256" key="1">
    <source>
        <dbReference type="ARBA" id="ARBA00005953"/>
    </source>
</evidence>
<dbReference type="InterPro" id="IPR050563">
    <property type="entry name" value="4-hydroxybenzoyl-CoA_TE"/>
</dbReference>
<name>A0YH40_9GAMM</name>